<proteinExistence type="predicted"/>
<protein>
    <submittedName>
        <fullName evidence="1">Uncharacterized protein</fullName>
    </submittedName>
</protein>
<gene>
    <name evidence="1" type="ORF">B296_00007792</name>
</gene>
<comment type="caution">
    <text evidence="1">The sequence shown here is derived from an EMBL/GenBank/DDBJ whole genome shotgun (WGS) entry which is preliminary data.</text>
</comment>
<accession>A0A427BBB5</accession>
<dbReference type="Proteomes" id="UP000287651">
    <property type="component" value="Unassembled WGS sequence"/>
</dbReference>
<name>A0A427BBB5_ENSVE</name>
<evidence type="ECO:0000313" key="2">
    <source>
        <dbReference type="Proteomes" id="UP000287651"/>
    </source>
</evidence>
<sequence length="94" mass="10605">MRVRTETMAEERGQRIVGSCRVSPQGGDGLERHQNQQEFSPVLHVPASDHETRQENERRVCTCFGAGIYKGEVGAGDVLERIYRSCLIELRGFI</sequence>
<dbReference type="EMBL" id="AMZH03000072">
    <property type="protein sequence ID" value="RRT85723.1"/>
    <property type="molecule type" value="Genomic_DNA"/>
</dbReference>
<dbReference type="AlphaFoldDB" id="A0A427BBB5"/>
<organism evidence="1 2">
    <name type="scientific">Ensete ventricosum</name>
    <name type="common">Abyssinian banana</name>
    <name type="synonym">Musa ensete</name>
    <dbReference type="NCBI Taxonomy" id="4639"/>
    <lineage>
        <taxon>Eukaryota</taxon>
        <taxon>Viridiplantae</taxon>
        <taxon>Streptophyta</taxon>
        <taxon>Embryophyta</taxon>
        <taxon>Tracheophyta</taxon>
        <taxon>Spermatophyta</taxon>
        <taxon>Magnoliopsida</taxon>
        <taxon>Liliopsida</taxon>
        <taxon>Zingiberales</taxon>
        <taxon>Musaceae</taxon>
        <taxon>Ensete</taxon>
    </lineage>
</organism>
<evidence type="ECO:0000313" key="1">
    <source>
        <dbReference type="EMBL" id="RRT85723.1"/>
    </source>
</evidence>
<reference evidence="1 2" key="1">
    <citation type="journal article" date="2014" name="Agronomy (Basel)">
        <title>A Draft Genome Sequence for Ensete ventricosum, the Drought-Tolerant Tree Against Hunger.</title>
        <authorList>
            <person name="Harrison J."/>
            <person name="Moore K.A."/>
            <person name="Paszkiewicz K."/>
            <person name="Jones T."/>
            <person name="Grant M."/>
            <person name="Ambacheew D."/>
            <person name="Muzemil S."/>
            <person name="Studholme D.J."/>
        </authorList>
    </citation>
    <scope>NUCLEOTIDE SEQUENCE [LARGE SCALE GENOMIC DNA]</scope>
</reference>